<dbReference type="Proteomes" id="UP000218767">
    <property type="component" value="Unassembled WGS sequence"/>
</dbReference>
<keyword evidence="1" id="KW-1133">Transmembrane helix</keyword>
<protein>
    <submittedName>
        <fullName evidence="2">Uncharacterized protein</fullName>
    </submittedName>
</protein>
<keyword evidence="1" id="KW-0812">Transmembrane</keyword>
<accession>A0A2A4X5P0</accession>
<comment type="caution">
    <text evidence="2">The sequence shown here is derived from an EMBL/GenBank/DDBJ whole genome shotgun (WGS) entry which is preliminary data.</text>
</comment>
<evidence type="ECO:0000313" key="2">
    <source>
        <dbReference type="EMBL" id="PCI77890.1"/>
    </source>
</evidence>
<gene>
    <name evidence="2" type="ORF">COB20_07045</name>
</gene>
<reference evidence="3" key="1">
    <citation type="submission" date="2017-08" db="EMBL/GenBank/DDBJ databases">
        <title>A dynamic microbial community with high functional redundancy inhabits the cold, oxic subseafloor aquifer.</title>
        <authorList>
            <person name="Tully B.J."/>
            <person name="Wheat C.G."/>
            <person name="Glazer B.T."/>
            <person name="Huber J.A."/>
        </authorList>
    </citation>
    <scope>NUCLEOTIDE SEQUENCE [LARGE SCALE GENOMIC DNA]</scope>
</reference>
<feature type="transmembrane region" description="Helical" evidence="1">
    <location>
        <begin position="69"/>
        <end position="89"/>
    </location>
</feature>
<evidence type="ECO:0000313" key="3">
    <source>
        <dbReference type="Proteomes" id="UP000218767"/>
    </source>
</evidence>
<feature type="transmembrane region" description="Helical" evidence="1">
    <location>
        <begin position="6"/>
        <end position="26"/>
    </location>
</feature>
<sequence>MEIDVGQNLLLGVVFLVHAKIANITIDIFSSKGLLTNRTFLMCFFVPIVPLFIAMSMTPNPDSENNVTFSASMVFGGLVLLAIAWFFVINAQLF</sequence>
<dbReference type="AlphaFoldDB" id="A0A2A4X5P0"/>
<proteinExistence type="predicted"/>
<organism evidence="2 3">
    <name type="scientific">SAR86 cluster bacterium</name>
    <dbReference type="NCBI Taxonomy" id="2030880"/>
    <lineage>
        <taxon>Bacteria</taxon>
        <taxon>Pseudomonadati</taxon>
        <taxon>Pseudomonadota</taxon>
        <taxon>Gammaproteobacteria</taxon>
        <taxon>SAR86 cluster</taxon>
    </lineage>
</organism>
<evidence type="ECO:0000256" key="1">
    <source>
        <dbReference type="SAM" id="Phobius"/>
    </source>
</evidence>
<name>A0A2A4X5P0_9GAMM</name>
<feature type="transmembrane region" description="Helical" evidence="1">
    <location>
        <begin position="38"/>
        <end position="57"/>
    </location>
</feature>
<dbReference type="EMBL" id="NVUL01000040">
    <property type="protein sequence ID" value="PCI77890.1"/>
    <property type="molecule type" value="Genomic_DNA"/>
</dbReference>
<keyword evidence="1" id="KW-0472">Membrane</keyword>